<evidence type="ECO:0000256" key="2">
    <source>
        <dbReference type="ARBA" id="ARBA00022598"/>
    </source>
</evidence>
<dbReference type="InParanoid" id="G7E9I6"/>
<dbReference type="GO" id="GO:0016405">
    <property type="term" value="F:CoA-ligase activity"/>
    <property type="evidence" value="ECO:0007669"/>
    <property type="project" value="TreeGrafter"/>
</dbReference>
<dbReference type="InterPro" id="IPR000873">
    <property type="entry name" value="AMP-dep_synth/lig_dom"/>
</dbReference>
<reference evidence="5 6" key="2">
    <citation type="journal article" date="2012" name="Open Biol.">
        <title>Characteristics of nucleosomes and linker DNA regions on the genome of the basidiomycete Mixia osmundae revealed by mono- and dinucleosome mapping.</title>
        <authorList>
            <person name="Nishida H."/>
            <person name="Kondo S."/>
            <person name="Matsumoto T."/>
            <person name="Suzuki Y."/>
            <person name="Yoshikawa H."/>
            <person name="Taylor T.D."/>
            <person name="Sugiyama J."/>
        </authorList>
    </citation>
    <scope>NUCLEOTIDE SEQUENCE [LARGE SCALE GENOMIC DNA]</scope>
    <source>
        <strain evidence="6">CBS 9802 / IAM 14324 / JCM 22182 / KY 12970</strain>
    </source>
</reference>
<dbReference type="OMA" id="THASGMQ"/>
<dbReference type="Gene3D" id="3.30.300.30">
    <property type="match status" value="1"/>
</dbReference>
<gene>
    <name evidence="5" type="primary">Mo06000</name>
    <name evidence="5" type="ORF">E5Q_06000</name>
</gene>
<reference evidence="5 6" key="1">
    <citation type="journal article" date="2011" name="J. Gen. Appl. Microbiol.">
        <title>Draft genome sequencing of the enigmatic basidiomycete Mixia osmundae.</title>
        <authorList>
            <person name="Nishida H."/>
            <person name="Nagatsuka Y."/>
            <person name="Sugiyama J."/>
        </authorList>
    </citation>
    <scope>NUCLEOTIDE SEQUENCE [LARGE SCALE GENOMIC DNA]</scope>
    <source>
        <strain evidence="6">CBS 9802 / IAM 14324 / JCM 22182 / KY 12970</strain>
    </source>
</reference>
<keyword evidence="6" id="KW-1185">Reference proteome</keyword>
<organism evidence="5 6">
    <name type="scientific">Mixia osmundae (strain CBS 9802 / IAM 14324 / JCM 22182 / KY 12970)</name>
    <dbReference type="NCBI Taxonomy" id="764103"/>
    <lineage>
        <taxon>Eukaryota</taxon>
        <taxon>Fungi</taxon>
        <taxon>Dikarya</taxon>
        <taxon>Basidiomycota</taxon>
        <taxon>Pucciniomycotina</taxon>
        <taxon>Mixiomycetes</taxon>
        <taxon>Mixiales</taxon>
        <taxon>Mixiaceae</taxon>
        <taxon>Mixia</taxon>
    </lineage>
</organism>
<dbReference type="OrthoDB" id="6509636at2759"/>
<comment type="similarity">
    <text evidence="1">Belongs to the ATP-dependent AMP-binding enzyme family.</text>
</comment>
<feature type="domain" description="AMP-binding enzyme C-terminal" evidence="4">
    <location>
        <begin position="487"/>
        <end position="569"/>
    </location>
</feature>
<dbReference type="HOGENOM" id="CLU_000022_59_2_1"/>
<evidence type="ECO:0000259" key="4">
    <source>
        <dbReference type="Pfam" id="PF13193"/>
    </source>
</evidence>
<accession>G7E9I6</accession>
<dbReference type="Pfam" id="PF00501">
    <property type="entry name" value="AMP-binding"/>
    <property type="match status" value="1"/>
</dbReference>
<dbReference type="InterPro" id="IPR045851">
    <property type="entry name" value="AMP-bd_C_sf"/>
</dbReference>
<evidence type="ECO:0000313" key="6">
    <source>
        <dbReference type="Proteomes" id="UP000009131"/>
    </source>
</evidence>
<dbReference type="Gene3D" id="3.40.50.12780">
    <property type="entry name" value="N-terminal domain of ligase-like"/>
    <property type="match status" value="1"/>
</dbReference>
<dbReference type="EMBL" id="BABT02000220">
    <property type="protein sequence ID" value="GAA99305.1"/>
    <property type="molecule type" value="Genomic_DNA"/>
</dbReference>
<dbReference type="SUPFAM" id="SSF56801">
    <property type="entry name" value="Acetyl-CoA synthetase-like"/>
    <property type="match status" value="1"/>
</dbReference>
<keyword evidence="2" id="KW-0436">Ligase</keyword>
<evidence type="ECO:0008006" key="7">
    <source>
        <dbReference type="Google" id="ProtNLM"/>
    </source>
</evidence>
<dbReference type="eggNOG" id="KOG1176">
    <property type="taxonomic scope" value="Eukaryota"/>
</dbReference>
<evidence type="ECO:0000313" key="5">
    <source>
        <dbReference type="EMBL" id="GAA99305.1"/>
    </source>
</evidence>
<dbReference type="InterPro" id="IPR042099">
    <property type="entry name" value="ANL_N_sf"/>
</dbReference>
<dbReference type="PROSITE" id="PS00455">
    <property type="entry name" value="AMP_BINDING"/>
    <property type="match status" value="1"/>
</dbReference>
<feature type="domain" description="AMP-dependent synthetase/ligase" evidence="3">
    <location>
        <begin position="35"/>
        <end position="436"/>
    </location>
</feature>
<proteinExistence type="inferred from homology"/>
<comment type="caution">
    <text evidence="5">The sequence shown here is derived from an EMBL/GenBank/DDBJ whole genome shotgun (WGS) entry which is preliminary data.</text>
</comment>
<dbReference type="InterPro" id="IPR025110">
    <property type="entry name" value="AMP-bd_C"/>
</dbReference>
<dbReference type="STRING" id="764103.G7E9I6"/>
<dbReference type="InterPro" id="IPR020845">
    <property type="entry name" value="AMP-binding_CS"/>
</dbReference>
<dbReference type="Pfam" id="PF13193">
    <property type="entry name" value="AMP-binding_C"/>
    <property type="match status" value="1"/>
</dbReference>
<dbReference type="Proteomes" id="UP000009131">
    <property type="component" value="Unassembled WGS sequence"/>
</dbReference>
<dbReference type="PANTHER" id="PTHR24096">
    <property type="entry name" value="LONG-CHAIN-FATTY-ACID--COA LIGASE"/>
    <property type="match status" value="1"/>
</dbReference>
<sequence length="593" mass="65620">MPKRGHVYHSPWEDHPTLDDNKRQSVWSLVWSNPNNVPDDKPAVVDGSTRETVTRKQLREQSQRLAAGLTEDFGVKQGDVVCLFSPNSIHYHAIIFACQCAGIVFSGANTAYTPTELTHQLSKSKAKLLLAHPSNFEVALKATKALGWTADEQKQRIALSVRRSEVDGILKHASAFRPDHPPADGPAGDEKPIKIDAELLQAFKTIDQMQSSKLMQAAEIPQDKLATTLAYLMFSSGTTSAAKGVMTSQLNMTSVLSGLHPFKCTSDDVHLAFLPFSHIYALTKVVHWPILEGCTVVIMPKFNLKHFCELVQRYKATIVMLVPPVALQLAKDPIVDDYDFGSLRLVVSGAAPMGAELEKTVAERLGCHVAQAYGLTESSPTTHFCSPEAPRTGSIGFLLPGVRGRLVDPETMKDITEEGREGELWMQGDNIMMGYFENEEATKETLVEDHWLRTGDIATCIEDYWTITDRMKELLKVLGYQVPPASLEATCLTHPHVKDVGVVGVYSEGRASEFPRAYIVPSDPTAAAKNEAAYKKAIQDHVTSRVPKHFRLGGGIIFIEEIPKSASGKILRRVLRERVKKEPYQEEARQSKL</sequence>
<dbReference type="PANTHER" id="PTHR24096:SF149">
    <property type="entry name" value="AMP-BINDING DOMAIN-CONTAINING PROTEIN-RELATED"/>
    <property type="match status" value="1"/>
</dbReference>
<dbReference type="CDD" id="cd05911">
    <property type="entry name" value="Firefly_Luc_like"/>
    <property type="match status" value="1"/>
</dbReference>
<name>G7E9I6_MIXOS</name>
<protein>
    <recommendedName>
        <fullName evidence="7">AMP-dependent synthetase/ligase domain-containing protein</fullName>
    </recommendedName>
</protein>
<evidence type="ECO:0000259" key="3">
    <source>
        <dbReference type="Pfam" id="PF00501"/>
    </source>
</evidence>
<dbReference type="AlphaFoldDB" id="G7E9I6"/>
<evidence type="ECO:0000256" key="1">
    <source>
        <dbReference type="ARBA" id="ARBA00006432"/>
    </source>
</evidence>
<dbReference type="RefSeq" id="XP_014568548.1">
    <property type="nucleotide sequence ID" value="XM_014713062.1"/>
</dbReference>